<dbReference type="NCBIfam" id="NF033441">
    <property type="entry name" value="BREX_BrxC"/>
    <property type="match status" value="1"/>
</dbReference>
<protein>
    <submittedName>
        <fullName evidence="1">BREX system P-loop protein BrxC</fullName>
    </submittedName>
</protein>
<sequence>MLNKDIYQNDPTTHLLKNQGVAKVGDSRDAESLATLEYELKTFVCDGRYQEGVEDILSQFISCFKGREEQQGVWISGFFGSGKSHLAKMLAALWSNENIADQSARSLADLPYSTIELFNELDSIAVQTPGKHHASGTIGSAGTKNVRLAVLAILFRSLGMPEQYHLARFCIWLKQQGLLNTIKQELGEQQWTKALRNLYVAPDLHKILLKHIPDLAESPVAVGKLLASQFQKTEEISDAELQQTFFDVLEENGEIPLTLIVLDEVQQFIGNEVDRAHDVQHVVEKLCSSSLLKSRVIFVATGQSALSSNENLQRLMGRFQLKVQLEDTDVDSVIRKVILQKKESARAEIQAELNSHLGEISRHLHGSVIEHSAVDEKNMVADYPLLPVRRRFWDRVLHALDATGTVSQLRTQLRIVHDACKSTADKALGNILPADFIYDQLKTQLVQAQVISKDIHETISRKADGDSTEQQQARVLALVLLIGKLPTDVDHGIVATADYLADLMIEDLAGEKNSMRQQVPALLDELVKEGLLMTFQNKHGHNEYRLQTPESAQWYDHFKSEQNQLNGNLNRIENMRLEMVQTHIRRMVGQTRLTQGQCAEPRPLSTCFESTLPADAKDKLYVWVHNDSEKNFLHTARGATSDQATILLYVPNLHKSDLVDAMIELKAAEQTLSNKGTPKTEAGRDAKAAMEHRMAVAQGRIDVINKEIFAGIQIKMAGGSDVDGDTTAEQLTSAGRKAIERLYTDFDKADDPKWAQVYNAARKTGGETALDLLSGSKGNSHPVTEAISRYLGVGKTGKEIQQNFLGEPYGWPSDAIDGALVAMLASSQLNANINGQAVDAKNLERRDIAKANFKPEKVQLTNMQLIKVKGVLQVLGQQVQPGEEASAAMPALQAAKAIARQAGGDAPLPASPVPSYLDDIMQYSGNELLLEICINQEKIKADVEEWQGKIELIKERQKDWSEFLSLMPLCRDMAFYVDLQKEQQAIISNRSLLADPNPVKPLIRDAISKLRDAIVHHQSEYQKEYDRCLLQLESDEQWQKLQANEQQEVLQQFSVSTMPPLDLSSNDKVLTSLERCSLGQWQDRTASLISKFDRARAEAVRRLQPRVQSLHAPRKVISNEDELKQWLAESEASIRAKLSNGPVSVI</sequence>
<accession>A0ABW4B510</accession>
<dbReference type="RefSeq" id="WP_377369796.1">
    <property type="nucleotide sequence ID" value="NZ_JBHTMN010000018.1"/>
</dbReference>
<dbReference type="Gene3D" id="3.40.50.300">
    <property type="entry name" value="P-loop containing nucleotide triphosphate hydrolases"/>
    <property type="match status" value="1"/>
</dbReference>
<dbReference type="SUPFAM" id="SSF52540">
    <property type="entry name" value="P-loop containing nucleoside triphosphate hydrolases"/>
    <property type="match status" value="1"/>
</dbReference>
<organism evidence="1 2">
    <name type="scientific">Rhodanobacter aciditrophus</name>
    <dbReference type="NCBI Taxonomy" id="1623218"/>
    <lineage>
        <taxon>Bacteria</taxon>
        <taxon>Pseudomonadati</taxon>
        <taxon>Pseudomonadota</taxon>
        <taxon>Gammaproteobacteria</taxon>
        <taxon>Lysobacterales</taxon>
        <taxon>Rhodanobacteraceae</taxon>
        <taxon>Rhodanobacter</taxon>
    </lineage>
</organism>
<reference evidence="2" key="1">
    <citation type="journal article" date="2019" name="Int. J. Syst. Evol. Microbiol.">
        <title>The Global Catalogue of Microorganisms (GCM) 10K type strain sequencing project: providing services to taxonomists for standard genome sequencing and annotation.</title>
        <authorList>
            <consortium name="The Broad Institute Genomics Platform"/>
            <consortium name="The Broad Institute Genome Sequencing Center for Infectious Disease"/>
            <person name="Wu L."/>
            <person name="Ma J."/>
        </authorList>
    </citation>
    <scope>NUCLEOTIDE SEQUENCE [LARGE SCALE GENOMIC DNA]</scope>
    <source>
        <strain evidence="2">JCM 30774</strain>
    </source>
</reference>
<dbReference type="InterPro" id="IPR047679">
    <property type="entry name" value="BREX_BrxC"/>
</dbReference>
<keyword evidence="2" id="KW-1185">Reference proteome</keyword>
<proteinExistence type="predicted"/>
<dbReference type="EMBL" id="JBHTMN010000018">
    <property type="protein sequence ID" value="MFD1385026.1"/>
    <property type="molecule type" value="Genomic_DNA"/>
</dbReference>
<evidence type="ECO:0000313" key="1">
    <source>
        <dbReference type="EMBL" id="MFD1385026.1"/>
    </source>
</evidence>
<dbReference type="Proteomes" id="UP001597059">
    <property type="component" value="Unassembled WGS sequence"/>
</dbReference>
<gene>
    <name evidence="1" type="primary">brxC</name>
    <name evidence="1" type="ORF">ACFQ45_16860</name>
</gene>
<comment type="caution">
    <text evidence="1">The sequence shown here is derived from an EMBL/GenBank/DDBJ whole genome shotgun (WGS) entry which is preliminary data.</text>
</comment>
<evidence type="ECO:0000313" key="2">
    <source>
        <dbReference type="Proteomes" id="UP001597059"/>
    </source>
</evidence>
<dbReference type="InterPro" id="IPR027417">
    <property type="entry name" value="P-loop_NTPase"/>
</dbReference>
<name>A0ABW4B510_9GAMM</name>